<comment type="caution">
    <text evidence="3">The sequence shown here is derived from an EMBL/GenBank/DDBJ whole genome shotgun (WGS) entry which is preliminary data.</text>
</comment>
<dbReference type="Gene3D" id="1.10.287.950">
    <property type="entry name" value="Methyl-accepting chemotaxis protein"/>
    <property type="match status" value="1"/>
</dbReference>
<evidence type="ECO:0000313" key="3">
    <source>
        <dbReference type="EMBL" id="MFL4471398.1"/>
    </source>
</evidence>
<protein>
    <submittedName>
        <fullName evidence="3">Methyl-accepting chemotaxis protein</fullName>
    </submittedName>
</protein>
<evidence type="ECO:0000256" key="1">
    <source>
        <dbReference type="PROSITE-ProRule" id="PRU00284"/>
    </source>
</evidence>
<dbReference type="PROSITE" id="PS50111">
    <property type="entry name" value="CHEMOTAXIS_TRANSDUC_2"/>
    <property type="match status" value="1"/>
</dbReference>
<sequence length="249" mass="27717">MPRIDTASHDDTAALFAQRRAAIDLIATTRAKTIRAALFATYLFRPHPTHPEDEETRDGWRAVLQEQCDDMERLCTILTGRDPQNELPREVCAWICEHSANHPEAAKAFARTRDLTVNMMRAVEADNQTELGRALEAHKAYGRSGFFQRVTDFCDGLWAHLDEKRHQEVLAAQATARAISKTLARLEHIGKHVRLVSLNASVEASRVGDAGRGLGVIAVEFKTLAEEIQHLAVTARDDIRKMATGTKTG</sequence>
<dbReference type="EMBL" id="JBHDIY010000002">
    <property type="protein sequence ID" value="MFL4471398.1"/>
    <property type="molecule type" value="Genomic_DNA"/>
</dbReference>
<dbReference type="InterPro" id="IPR004089">
    <property type="entry name" value="MCPsignal_dom"/>
</dbReference>
<reference evidence="3 4" key="1">
    <citation type="submission" date="2024-08" db="EMBL/GenBank/DDBJ databases">
        <title>Tateyamaria sp. nov., isolated from marine algae.</title>
        <authorList>
            <person name="Choi B.J."/>
            <person name="Kim J.M."/>
            <person name="Lee J.K."/>
            <person name="Choi D.G."/>
            <person name="Bayburt H."/>
            <person name="Baek J.H."/>
            <person name="Han D.M."/>
            <person name="Jeon C.O."/>
        </authorList>
    </citation>
    <scope>NUCLEOTIDE SEQUENCE [LARGE SCALE GENOMIC DNA]</scope>
    <source>
        <strain evidence="3 4">KMU-156</strain>
    </source>
</reference>
<accession>A0ABW8UW70</accession>
<dbReference type="Pfam" id="PF00015">
    <property type="entry name" value="MCPsignal"/>
    <property type="match status" value="1"/>
</dbReference>
<proteinExistence type="predicted"/>
<dbReference type="RefSeq" id="WP_407593239.1">
    <property type="nucleotide sequence ID" value="NZ_JBHDIY010000002.1"/>
</dbReference>
<evidence type="ECO:0000313" key="4">
    <source>
        <dbReference type="Proteomes" id="UP001627408"/>
    </source>
</evidence>
<evidence type="ECO:0000259" key="2">
    <source>
        <dbReference type="PROSITE" id="PS50111"/>
    </source>
</evidence>
<gene>
    <name evidence="3" type="ORF">ACERZ8_16500</name>
</gene>
<dbReference type="Proteomes" id="UP001627408">
    <property type="component" value="Unassembled WGS sequence"/>
</dbReference>
<keyword evidence="4" id="KW-1185">Reference proteome</keyword>
<keyword evidence="1" id="KW-0807">Transducer</keyword>
<name>A0ABW8UW70_9RHOB</name>
<organism evidence="3 4">
    <name type="scientific">Tateyamaria armeniaca</name>
    <dbReference type="NCBI Taxonomy" id="2518930"/>
    <lineage>
        <taxon>Bacteria</taxon>
        <taxon>Pseudomonadati</taxon>
        <taxon>Pseudomonadota</taxon>
        <taxon>Alphaproteobacteria</taxon>
        <taxon>Rhodobacterales</taxon>
        <taxon>Roseobacteraceae</taxon>
        <taxon>Tateyamaria</taxon>
    </lineage>
</organism>
<feature type="domain" description="Methyl-accepting transducer" evidence="2">
    <location>
        <begin position="175"/>
        <end position="249"/>
    </location>
</feature>
<dbReference type="SUPFAM" id="SSF58104">
    <property type="entry name" value="Methyl-accepting chemotaxis protein (MCP) signaling domain"/>
    <property type="match status" value="1"/>
</dbReference>